<dbReference type="InterPro" id="IPR029475">
    <property type="entry name" value="DUF6807"/>
</dbReference>
<dbReference type="Proteomes" id="UP000753961">
    <property type="component" value="Unassembled WGS sequence"/>
</dbReference>
<feature type="signal peptide" evidence="1">
    <location>
        <begin position="1"/>
        <end position="22"/>
    </location>
</feature>
<evidence type="ECO:0000313" key="3">
    <source>
        <dbReference type="Proteomes" id="UP000753961"/>
    </source>
</evidence>
<reference evidence="2" key="1">
    <citation type="submission" date="2021-06" db="EMBL/GenBank/DDBJ databases">
        <title>44 bacteria genomes isolated from Dapeng, Shenzhen.</title>
        <authorList>
            <person name="Zheng W."/>
            <person name="Yu S."/>
            <person name="Huang Y."/>
        </authorList>
    </citation>
    <scope>NUCLEOTIDE SEQUENCE</scope>
    <source>
        <strain evidence="2">DP5N28-2</strain>
    </source>
</reference>
<name>A0A953HWM6_9BACT</name>
<accession>A0A953HWM6</accession>
<dbReference type="AlphaFoldDB" id="A0A953HWM6"/>
<proteinExistence type="predicted"/>
<feature type="chain" id="PRO_5036853890" evidence="1">
    <location>
        <begin position="23"/>
        <end position="356"/>
    </location>
</feature>
<comment type="caution">
    <text evidence="2">The sequence shown here is derived from an EMBL/GenBank/DDBJ whole genome shotgun (WGS) entry which is preliminary data.</text>
</comment>
<dbReference type="Pfam" id="PF14100">
    <property type="entry name" value="DUF6807"/>
    <property type="match status" value="1"/>
</dbReference>
<keyword evidence="3" id="KW-1185">Reference proteome</keyword>
<dbReference type="EMBL" id="JAHVHU010000012">
    <property type="protein sequence ID" value="MBY5959133.1"/>
    <property type="molecule type" value="Genomic_DNA"/>
</dbReference>
<keyword evidence="1" id="KW-0732">Signal</keyword>
<evidence type="ECO:0000313" key="2">
    <source>
        <dbReference type="EMBL" id="MBY5959133.1"/>
    </source>
</evidence>
<organism evidence="2 3">
    <name type="scientific">Membranihabitans marinus</name>
    <dbReference type="NCBI Taxonomy" id="1227546"/>
    <lineage>
        <taxon>Bacteria</taxon>
        <taxon>Pseudomonadati</taxon>
        <taxon>Bacteroidota</taxon>
        <taxon>Saprospiria</taxon>
        <taxon>Saprospirales</taxon>
        <taxon>Saprospiraceae</taxon>
        <taxon>Membranihabitans</taxon>
    </lineage>
</organism>
<dbReference type="PROSITE" id="PS51257">
    <property type="entry name" value="PROKAR_LIPOPROTEIN"/>
    <property type="match status" value="1"/>
</dbReference>
<protein>
    <submittedName>
        <fullName evidence="2">PmoA family protein</fullName>
    </submittedName>
</protein>
<sequence length="356" mass="39275">MKYFTISLACMACILMVSCNMGSDSNVEEEPREEVTFQENKSDNSIDVLIDGQRFTTYRWPKNVTKPILYPIVTSNGTEITRGFPIHPKTGERADHPHQIGMWLTYGDVDGNDFWGNGSHGLGTTNPNGGIIKHLKVDEMSDGAGAGILVTSESWEDSTGQELLKEHTEYHFIAEDSVRIIDRITTLTAGNKAVSLPDTKEGMFGIRVARELELPAQGEVTLYSASGEPEKVKEMDNTSISGDYLSSEGGTGLGVWGTRARWMDLYGNIDGEDISLVICDHPDNPSYPTWWHARGYGLFSANPLGAKDFTKGDTTVDFSIPAHESVTFRYRVVISSGFHLTAEQINGFADDFGKRQ</sequence>
<gene>
    <name evidence="2" type="ORF">KUV50_13355</name>
</gene>
<dbReference type="RefSeq" id="WP_222580672.1">
    <property type="nucleotide sequence ID" value="NZ_JAHVHU010000012.1"/>
</dbReference>
<evidence type="ECO:0000256" key="1">
    <source>
        <dbReference type="SAM" id="SignalP"/>
    </source>
</evidence>